<comment type="caution">
    <text evidence="7">The sequence shown here is derived from an EMBL/GenBank/DDBJ whole genome shotgun (WGS) entry which is preliminary data.</text>
</comment>
<evidence type="ECO:0000313" key="8">
    <source>
        <dbReference type="Proteomes" id="UP001152622"/>
    </source>
</evidence>
<dbReference type="InterPro" id="IPR013083">
    <property type="entry name" value="Znf_RING/FYVE/PHD"/>
</dbReference>
<dbReference type="Proteomes" id="UP001152622">
    <property type="component" value="Chromosome 18"/>
</dbReference>
<keyword evidence="1" id="KW-0479">Metal-binding</keyword>
<keyword evidence="8" id="KW-1185">Reference proteome</keyword>
<evidence type="ECO:0000256" key="2">
    <source>
        <dbReference type="ARBA" id="ARBA00022771"/>
    </source>
</evidence>
<gene>
    <name evidence="7" type="ORF">SKAU_G00371450</name>
</gene>
<sequence>MCSDLECGICYRVYNTGRRCPRELICGHTFCERCLVTLSRSSTPQTAARPGDVAIVCPLCRCSSSVPCTEGVRLALRLDESVLGRIIAAGVLDSGSAEDTESEDEDNEDVEKNRGAHGSAAPRTKKGRLWRSMKRFCGRLAGNSNQDSRRGGTECMTDGDIRDLALMSCYMM</sequence>
<dbReference type="GO" id="GO:0016567">
    <property type="term" value="P:protein ubiquitination"/>
    <property type="evidence" value="ECO:0007669"/>
    <property type="project" value="TreeGrafter"/>
</dbReference>
<feature type="compositionally biased region" description="Acidic residues" evidence="5">
    <location>
        <begin position="96"/>
        <end position="109"/>
    </location>
</feature>
<evidence type="ECO:0000256" key="3">
    <source>
        <dbReference type="ARBA" id="ARBA00022833"/>
    </source>
</evidence>
<evidence type="ECO:0000256" key="4">
    <source>
        <dbReference type="PROSITE-ProRule" id="PRU00175"/>
    </source>
</evidence>
<reference evidence="7" key="1">
    <citation type="journal article" date="2023" name="Science">
        <title>Genome structures resolve the early diversification of teleost fishes.</title>
        <authorList>
            <person name="Parey E."/>
            <person name="Louis A."/>
            <person name="Montfort J."/>
            <person name="Bouchez O."/>
            <person name="Roques C."/>
            <person name="Iampietro C."/>
            <person name="Lluch J."/>
            <person name="Castinel A."/>
            <person name="Donnadieu C."/>
            <person name="Desvignes T."/>
            <person name="Floi Bucao C."/>
            <person name="Jouanno E."/>
            <person name="Wen M."/>
            <person name="Mejri S."/>
            <person name="Dirks R."/>
            <person name="Jansen H."/>
            <person name="Henkel C."/>
            <person name="Chen W.J."/>
            <person name="Zahm M."/>
            <person name="Cabau C."/>
            <person name="Klopp C."/>
            <person name="Thompson A.W."/>
            <person name="Robinson-Rechavi M."/>
            <person name="Braasch I."/>
            <person name="Lecointre G."/>
            <person name="Bobe J."/>
            <person name="Postlethwait J.H."/>
            <person name="Berthelot C."/>
            <person name="Roest Crollius H."/>
            <person name="Guiguen Y."/>
        </authorList>
    </citation>
    <scope>NUCLEOTIDE SEQUENCE</scope>
    <source>
        <strain evidence="7">WJC10195</strain>
    </source>
</reference>
<dbReference type="EMBL" id="JAINUF010000018">
    <property type="protein sequence ID" value="KAJ8338179.1"/>
    <property type="molecule type" value="Genomic_DNA"/>
</dbReference>
<organism evidence="7 8">
    <name type="scientific">Synaphobranchus kaupii</name>
    <name type="common">Kaup's arrowtooth eel</name>
    <dbReference type="NCBI Taxonomy" id="118154"/>
    <lineage>
        <taxon>Eukaryota</taxon>
        <taxon>Metazoa</taxon>
        <taxon>Chordata</taxon>
        <taxon>Craniata</taxon>
        <taxon>Vertebrata</taxon>
        <taxon>Euteleostomi</taxon>
        <taxon>Actinopterygii</taxon>
        <taxon>Neopterygii</taxon>
        <taxon>Teleostei</taxon>
        <taxon>Anguilliformes</taxon>
        <taxon>Synaphobranchidae</taxon>
        <taxon>Synaphobranchus</taxon>
    </lineage>
</organism>
<dbReference type="Pfam" id="PF13445">
    <property type="entry name" value="zf-RING_UBOX"/>
    <property type="match status" value="1"/>
</dbReference>
<accession>A0A9Q1EG75</accession>
<feature type="region of interest" description="Disordered" evidence="5">
    <location>
        <begin position="94"/>
        <end position="125"/>
    </location>
</feature>
<dbReference type="SMART" id="SM00184">
    <property type="entry name" value="RING"/>
    <property type="match status" value="1"/>
</dbReference>
<keyword evidence="3" id="KW-0862">Zinc</keyword>
<dbReference type="PANTHER" id="PTHR22791">
    <property type="entry name" value="RING-TYPE DOMAIN-CONTAINING PROTEIN"/>
    <property type="match status" value="1"/>
</dbReference>
<dbReference type="PROSITE" id="PS50089">
    <property type="entry name" value="ZF_RING_2"/>
    <property type="match status" value="1"/>
</dbReference>
<dbReference type="SUPFAM" id="SSF57850">
    <property type="entry name" value="RING/U-box"/>
    <property type="match status" value="1"/>
</dbReference>
<dbReference type="OrthoDB" id="252722at2759"/>
<dbReference type="InterPro" id="IPR027370">
    <property type="entry name" value="Znf-RING_euk"/>
</dbReference>
<protein>
    <recommendedName>
        <fullName evidence="6">RING-type domain-containing protein</fullName>
    </recommendedName>
</protein>
<dbReference type="GO" id="GO:0008270">
    <property type="term" value="F:zinc ion binding"/>
    <property type="evidence" value="ECO:0007669"/>
    <property type="project" value="UniProtKB-KW"/>
</dbReference>
<evidence type="ECO:0000256" key="1">
    <source>
        <dbReference type="ARBA" id="ARBA00022723"/>
    </source>
</evidence>
<dbReference type="Gene3D" id="3.30.40.10">
    <property type="entry name" value="Zinc/RING finger domain, C3HC4 (zinc finger)"/>
    <property type="match status" value="1"/>
</dbReference>
<keyword evidence="2 4" id="KW-0863">Zinc-finger</keyword>
<dbReference type="PROSITE" id="PS00518">
    <property type="entry name" value="ZF_RING_1"/>
    <property type="match status" value="1"/>
</dbReference>
<name>A0A9Q1EG75_SYNKA</name>
<dbReference type="AlphaFoldDB" id="A0A9Q1EG75"/>
<evidence type="ECO:0000313" key="7">
    <source>
        <dbReference type="EMBL" id="KAJ8338179.1"/>
    </source>
</evidence>
<evidence type="ECO:0000259" key="6">
    <source>
        <dbReference type="PROSITE" id="PS50089"/>
    </source>
</evidence>
<evidence type="ECO:0000256" key="5">
    <source>
        <dbReference type="SAM" id="MobiDB-lite"/>
    </source>
</evidence>
<feature type="domain" description="RING-type" evidence="6">
    <location>
        <begin position="7"/>
        <end position="61"/>
    </location>
</feature>
<proteinExistence type="predicted"/>
<dbReference type="InterPro" id="IPR051435">
    <property type="entry name" value="RING_finger_E3_ubiq-ligases"/>
</dbReference>
<dbReference type="InterPro" id="IPR001841">
    <property type="entry name" value="Znf_RING"/>
</dbReference>
<dbReference type="GO" id="GO:0061630">
    <property type="term" value="F:ubiquitin protein ligase activity"/>
    <property type="evidence" value="ECO:0007669"/>
    <property type="project" value="TreeGrafter"/>
</dbReference>
<dbReference type="InterPro" id="IPR017907">
    <property type="entry name" value="Znf_RING_CS"/>
</dbReference>
<dbReference type="PANTHER" id="PTHR22791:SF14">
    <property type="entry name" value="RING FINGER PROTEIN 227"/>
    <property type="match status" value="1"/>
</dbReference>